<evidence type="ECO:0000313" key="6">
    <source>
        <dbReference type="EMBL" id="ATB69568.1"/>
    </source>
</evidence>
<feature type="transmembrane region" description="Helical" evidence="4">
    <location>
        <begin position="48"/>
        <end position="75"/>
    </location>
</feature>
<evidence type="ECO:0000256" key="2">
    <source>
        <dbReference type="ARBA" id="ARBA00022741"/>
    </source>
</evidence>
<dbReference type="InterPro" id="IPR051046">
    <property type="entry name" value="MurCDEF_CellWall_CoF430Synth"/>
</dbReference>
<feature type="domain" description="Mur ligase central" evidence="5">
    <location>
        <begin position="163"/>
        <end position="337"/>
    </location>
</feature>
<gene>
    <name evidence="6" type="ORF">SJPD1_1459</name>
</gene>
<evidence type="ECO:0000256" key="3">
    <source>
        <dbReference type="ARBA" id="ARBA00022840"/>
    </source>
</evidence>
<dbReference type="GO" id="GO:0047480">
    <property type="term" value="F:UDP-N-acetylmuramoyl-tripeptide-D-alanyl-D-alanine ligase activity"/>
    <property type="evidence" value="ECO:0007669"/>
    <property type="project" value="UniProtKB-EC"/>
</dbReference>
<dbReference type="EC" id="6.3.2.10" evidence="6"/>
<keyword evidence="2" id="KW-0547">Nucleotide-binding</keyword>
<keyword evidence="3" id="KW-0067">ATP-binding</keyword>
<dbReference type="Gene3D" id="3.40.1190.10">
    <property type="entry name" value="Mur-like, catalytic domain"/>
    <property type="match status" value="1"/>
</dbReference>
<dbReference type="InterPro" id="IPR013221">
    <property type="entry name" value="Mur_ligase_cen"/>
</dbReference>
<proteinExistence type="predicted"/>
<dbReference type="InterPro" id="IPR036615">
    <property type="entry name" value="Mur_ligase_C_dom_sf"/>
</dbReference>
<dbReference type="AlphaFoldDB" id="A0A290HPA9"/>
<keyword evidence="4" id="KW-0472">Membrane</keyword>
<keyword evidence="4" id="KW-1133">Transmembrane helix</keyword>
<dbReference type="Pfam" id="PF08245">
    <property type="entry name" value="Mur_ligase_M"/>
    <property type="match status" value="1"/>
</dbReference>
<dbReference type="RefSeq" id="WP_096047816.1">
    <property type="nucleotide sequence ID" value="NZ_CP023275.1"/>
</dbReference>
<feature type="transmembrane region" description="Helical" evidence="4">
    <location>
        <begin position="120"/>
        <end position="136"/>
    </location>
</feature>
<dbReference type="Proteomes" id="UP000217349">
    <property type="component" value="Chromosome"/>
</dbReference>
<feature type="transmembrane region" description="Helical" evidence="4">
    <location>
        <begin position="95"/>
        <end position="114"/>
    </location>
</feature>
<keyword evidence="4" id="KW-0812">Transmembrane</keyword>
<dbReference type="Gene3D" id="3.90.190.20">
    <property type="entry name" value="Mur ligase, C-terminal domain"/>
    <property type="match status" value="1"/>
</dbReference>
<sequence length="479" mass="53923">METMVTSITHLCFILGLSYYFITAMQWYSYRLERILFHYNRYDWHVFYFLVPLAGYYLLDGFVLSFFVALFLLSLFIWQKKMDKKLVWTARVKRFFLFLVLATLFQDLLCMVLVTSCLKLGVIILLMAAQIASMLYEKMLFLSFKKEAQKKLMANSALKVVAITASYGKTSIKNFLAQILSTKLNVYKTPRSVNTIGGIIKDINESLPEQCDVYIVEAGARARGDIDEIAQLVNPHIAVVGCIGEQHIEYFKTLENIRNTKMELLHSLRLEKAFVHESATIKGTETIISFGSELSDIEANLNGLSFSMMLDGVKEHFTCKLLGAFNAINIAAAIHVARTLGLSIEEIRSAVSHLEGVEHRLQKIEAGGKLIIDDSFNGNLEGMLSSYDLVAQHQGRKVIITPGIVESTEEANKTLAKKIDDIFDLVIITGKINVTILHDNIQKAQKIIISDKTKLQETLSEQTFAGDVILFSNDAPTFL</sequence>
<keyword evidence="1 6" id="KW-0436">Ligase</keyword>
<dbReference type="EMBL" id="CP023275">
    <property type="protein sequence ID" value="ATB69568.1"/>
    <property type="molecule type" value="Genomic_DNA"/>
</dbReference>
<reference evidence="7" key="1">
    <citation type="submission" date="2017-09" db="EMBL/GenBank/DDBJ databases">
        <title>The complete genome of Sulfurospirillum sp. JPD-1.</title>
        <authorList>
            <person name="Goris T."/>
        </authorList>
    </citation>
    <scope>NUCLEOTIDE SEQUENCE [LARGE SCALE GENOMIC DNA]</scope>
    <source>
        <strain evidence="7">JPD-1</strain>
    </source>
</reference>
<protein>
    <submittedName>
        <fullName evidence="6">UDP-N-acetylmuramoyl-tripeptide--D-alanyl-D-alanine ligase</fullName>
        <ecNumber evidence="6">6.3.2.10</ecNumber>
    </submittedName>
</protein>
<dbReference type="SUPFAM" id="SSF53623">
    <property type="entry name" value="MurD-like peptide ligases, catalytic domain"/>
    <property type="match status" value="1"/>
</dbReference>
<dbReference type="KEGG" id="sulj:SJPD1_1459"/>
<evidence type="ECO:0000256" key="1">
    <source>
        <dbReference type="ARBA" id="ARBA00022598"/>
    </source>
</evidence>
<evidence type="ECO:0000313" key="7">
    <source>
        <dbReference type="Proteomes" id="UP000217349"/>
    </source>
</evidence>
<evidence type="ECO:0000256" key="4">
    <source>
        <dbReference type="SAM" id="Phobius"/>
    </source>
</evidence>
<dbReference type="InterPro" id="IPR036565">
    <property type="entry name" value="Mur-like_cat_sf"/>
</dbReference>
<dbReference type="SUPFAM" id="SSF53244">
    <property type="entry name" value="MurD-like peptide ligases, peptide-binding domain"/>
    <property type="match status" value="1"/>
</dbReference>
<dbReference type="PANTHER" id="PTHR43024">
    <property type="entry name" value="UDP-N-ACETYLMURAMOYL-TRIPEPTIDE--D-ALANYL-D-ALANINE LIGASE"/>
    <property type="match status" value="1"/>
</dbReference>
<organism evidence="6 7">
    <name type="scientific">Sulfurospirillum diekertiae</name>
    <dbReference type="NCBI Taxonomy" id="1854492"/>
    <lineage>
        <taxon>Bacteria</taxon>
        <taxon>Pseudomonadati</taxon>
        <taxon>Campylobacterota</taxon>
        <taxon>Epsilonproteobacteria</taxon>
        <taxon>Campylobacterales</taxon>
        <taxon>Sulfurospirillaceae</taxon>
        <taxon>Sulfurospirillum</taxon>
    </lineage>
</organism>
<dbReference type="PANTHER" id="PTHR43024:SF1">
    <property type="entry name" value="UDP-N-ACETYLMURAMOYL-TRIPEPTIDE--D-ALANYL-D-ALANINE LIGASE"/>
    <property type="match status" value="1"/>
</dbReference>
<dbReference type="OrthoDB" id="9801978at2"/>
<dbReference type="GO" id="GO:0005524">
    <property type="term" value="F:ATP binding"/>
    <property type="evidence" value="ECO:0007669"/>
    <property type="project" value="UniProtKB-KW"/>
</dbReference>
<name>A0A290HPA9_9BACT</name>
<feature type="transmembrane region" description="Helical" evidence="4">
    <location>
        <begin position="7"/>
        <end position="28"/>
    </location>
</feature>
<accession>A0A290HPA9</accession>
<evidence type="ECO:0000259" key="5">
    <source>
        <dbReference type="Pfam" id="PF08245"/>
    </source>
</evidence>